<name>A0A4Z2IJA1_9TELE</name>
<sequence length="68" mass="7159">MSPSAAVSDANGHRPSIVTLTNWEVEAELLDSSVVSPSLRADWAAVHALQLPGEDSCAGIALWDSEVK</sequence>
<reference evidence="1 2" key="1">
    <citation type="submission" date="2019-03" db="EMBL/GenBank/DDBJ databases">
        <title>First draft genome of Liparis tanakae, snailfish: a comprehensive survey of snailfish specific genes.</title>
        <authorList>
            <person name="Kim W."/>
            <person name="Song I."/>
            <person name="Jeong J.-H."/>
            <person name="Kim D."/>
            <person name="Kim S."/>
            <person name="Ryu S."/>
            <person name="Song J.Y."/>
            <person name="Lee S.K."/>
        </authorList>
    </citation>
    <scope>NUCLEOTIDE SEQUENCE [LARGE SCALE GENOMIC DNA]</scope>
    <source>
        <tissue evidence="1">Muscle</tissue>
    </source>
</reference>
<dbReference type="EMBL" id="SRLO01000077">
    <property type="protein sequence ID" value="TNN77956.1"/>
    <property type="molecule type" value="Genomic_DNA"/>
</dbReference>
<accession>A0A4Z2IJA1</accession>
<organism evidence="1 2">
    <name type="scientific">Liparis tanakae</name>
    <name type="common">Tanaka's snailfish</name>
    <dbReference type="NCBI Taxonomy" id="230148"/>
    <lineage>
        <taxon>Eukaryota</taxon>
        <taxon>Metazoa</taxon>
        <taxon>Chordata</taxon>
        <taxon>Craniata</taxon>
        <taxon>Vertebrata</taxon>
        <taxon>Euteleostomi</taxon>
        <taxon>Actinopterygii</taxon>
        <taxon>Neopterygii</taxon>
        <taxon>Teleostei</taxon>
        <taxon>Neoteleostei</taxon>
        <taxon>Acanthomorphata</taxon>
        <taxon>Eupercaria</taxon>
        <taxon>Perciformes</taxon>
        <taxon>Cottioidei</taxon>
        <taxon>Cottales</taxon>
        <taxon>Liparidae</taxon>
        <taxon>Liparis</taxon>
    </lineage>
</organism>
<evidence type="ECO:0000313" key="1">
    <source>
        <dbReference type="EMBL" id="TNN77956.1"/>
    </source>
</evidence>
<dbReference type="Proteomes" id="UP000314294">
    <property type="component" value="Unassembled WGS sequence"/>
</dbReference>
<gene>
    <name evidence="1" type="ORF">EYF80_011708</name>
</gene>
<evidence type="ECO:0000313" key="2">
    <source>
        <dbReference type="Proteomes" id="UP000314294"/>
    </source>
</evidence>
<dbReference type="AlphaFoldDB" id="A0A4Z2IJA1"/>
<protein>
    <submittedName>
        <fullName evidence="1">Uncharacterized protein</fullName>
    </submittedName>
</protein>
<keyword evidence="2" id="KW-1185">Reference proteome</keyword>
<proteinExistence type="predicted"/>
<comment type="caution">
    <text evidence="1">The sequence shown here is derived from an EMBL/GenBank/DDBJ whole genome shotgun (WGS) entry which is preliminary data.</text>
</comment>